<dbReference type="RefSeq" id="WP_377909776.1">
    <property type="nucleotide sequence ID" value="NZ_JBHSGK010000013.1"/>
</dbReference>
<keyword evidence="1" id="KW-1133">Transmembrane helix</keyword>
<feature type="transmembrane region" description="Helical" evidence="1">
    <location>
        <begin position="58"/>
        <end position="82"/>
    </location>
</feature>
<feature type="transmembrane region" description="Helical" evidence="1">
    <location>
        <begin position="33"/>
        <end position="52"/>
    </location>
</feature>
<protein>
    <submittedName>
        <fullName evidence="2">Uncharacterized protein</fullName>
    </submittedName>
</protein>
<accession>A0ABV9NXW2</accession>
<dbReference type="EMBL" id="JBHSGK010000013">
    <property type="protein sequence ID" value="MFC4737171.1"/>
    <property type="molecule type" value="Genomic_DNA"/>
</dbReference>
<comment type="caution">
    <text evidence="2">The sequence shown here is derived from an EMBL/GenBank/DDBJ whole genome shotgun (WGS) entry which is preliminary data.</text>
</comment>
<sequence>MLDLVILQVFVLPLASIGIGIALYVVTGRKLAAPAASFVVVIGYELAYHQIFSRDLPFYPTASAVILPFLSFAIAVGMEFIVASRVE</sequence>
<evidence type="ECO:0000313" key="2">
    <source>
        <dbReference type="EMBL" id="MFC4737171.1"/>
    </source>
</evidence>
<dbReference type="Proteomes" id="UP001595896">
    <property type="component" value="Unassembled WGS sequence"/>
</dbReference>
<reference evidence="3" key="1">
    <citation type="journal article" date="2019" name="Int. J. Syst. Evol. Microbiol.">
        <title>The Global Catalogue of Microorganisms (GCM) 10K type strain sequencing project: providing services to taxonomists for standard genome sequencing and annotation.</title>
        <authorList>
            <consortium name="The Broad Institute Genomics Platform"/>
            <consortium name="The Broad Institute Genome Sequencing Center for Infectious Disease"/>
            <person name="Wu L."/>
            <person name="Ma J."/>
        </authorList>
    </citation>
    <scope>NUCLEOTIDE SEQUENCE [LARGE SCALE GENOMIC DNA]</scope>
    <source>
        <strain evidence="3">JCM 12165</strain>
    </source>
</reference>
<evidence type="ECO:0000313" key="3">
    <source>
        <dbReference type="Proteomes" id="UP001595896"/>
    </source>
</evidence>
<evidence type="ECO:0000256" key="1">
    <source>
        <dbReference type="SAM" id="Phobius"/>
    </source>
</evidence>
<organism evidence="2 3">
    <name type="scientific">Bacillus daqingensis</name>
    <dbReference type="NCBI Taxonomy" id="872396"/>
    <lineage>
        <taxon>Bacteria</taxon>
        <taxon>Bacillati</taxon>
        <taxon>Bacillota</taxon>
        <taxon>Bacilli</taxon>
        <taxon>Bacillales</taxon>
        <taxon>Bacillaceae</taxon>
        <taxon>Bacillus</taxon>
    </lineage>
</organism>
<gene>
    <name evidence="2" type="ORF">ACFO4L_11280</name>
</gene>
<proteinExistence type="predicted"/>
<feature type="transmembrane region" description="Helical" evidence="1">
    <location>
        <begin position="6"/>
        <end position="26"/>
    </location>
</feature>
<keyword evidence="1" id="KW-0472">Membrane</keyword>
<keyword evidence="3" id="KW-1185">Reference proteome</keyword>
<name>A0ABV9NXW2_9BACI</name>
<keyword evidence="1" id="KW-0812">Transmembrane</keyword>